<dbReference type="KEGG" id="apuu:APUU_61150A"/>
<gene>
    <name evidence="1" type="ORF">APUU_61150A</name>
</gene>
<name>A0A7R7XUR2_9EURO</name>
<protein>
    <submittedName>
        <fullName evidence="1">Uncharacterized protein</fullName>
    </submittedName>
</protein>
<organism evidence="1 2">
    <name type="scientific">Aspergillus puulaauensis</name>
    <dbReference type="NCBI Taxonomy" id="1220207"/>
    <lineage>
        <taxon>Eukaryota</taxon>
        <taxon>Fungi</taxon>
        <taxon>Dikarya</taxon>
        <taxon>Ascomycota</taxon>
        <taxon>Pezizomycotina</taxon>
        <taxon>Eurotiomycetes</taxon>
        <taxon>Eurotiomycetidae</taxon>
        <taxon>Eurotiales</taxon>
        <taxon>Aspergillaceae</taxon>
        <taxon>Aspergillus</taxon>
    </lineage>
</organism>
<evidence type="ECO:0000313" key="1">
    <source>
        <dbReference type="EMBL" id="BCS28102.1"/>
    </source>
</evidence>
<reference evidence="1" key="1">
    <citation type="submission" date="2021-01" db="EMBL/GenBank/DDBJ databases">
        <authorList>
            <consortium name="Aspergillus puulaauensis MK2 genome sequencing consortium"/>
            <person name="Kazuki M."/>
            <person name="Futagami T."/>
        </authorList>
    </citation>
    <scope>NUCLEOTIDE SEQUENCE</scope>
    <source>
        <strain evidence="1">MK2</strain>
    </source>
</reference>
<keyword evidence="2" id="KW-1185">Reference proteome</keyword>
<accession>A0A7R7XUR2</accession>
<proteinExistence type="predicted"/>
<reference evidence="1" key="2">
    <citation type="submission" date="2021-02" db="EMBL/GenBank/DDBJ databases">
        <title>Aspergillus puulaauensis MK2 genome sequence.</title>
        <authorList>
            <person name="Futagami T."/>
            <person name="Mori K."/>
            <person name="Kadooka C."/>
            <person name="Tanaka T."/>
        </authorList>
    </citation>
    <scope>NUCLEOTIDE SEQUENCE</scope>
    <source>
        <strain evidence="1">MK2</strain>
    </source>
</reference>
<dbReference type="EMBL" id="AP024448">
    <property type="protein sequence ID" value="BCS28102.1"/>
    <property type="molecule type" value="Genomic_DNA"/>
</dbReference>
<dbReference type="Proteomes" id="UP000654913">
    <property type="component" value="Chromosome 6"/>
</dbReference>
<dbReference type="AlphaFoldDB" id="A0A7R7XUR2"/>
<evidence type="ECO:0000313" key="2">
    <source>
        <dbReference type="Proteomes" id="UP000654913"/>
    </source>
</evidence>
<sequence>MECGDSPGFTFCDDDNRAYIEEYSDPGQFYVGDRVFLVISHPDGTKSHEGPYVIESVCSGKRYTLCHPNGQSVRAGTTIEEKDLEPASS</sequence>
<dbReference type="GeneID" id="64978099"/>
<dbReference type="RefSeq" id="XP_041560288.1">
    <property type="nucleotide sequence ID" value="XM_041694460.1"/>
</dbReference>
<dbReference type="OrthoDB" id="4725400at2759"/>